<accession>A0A4R9M1L3</accession>
<feature type="chain" id="PRO_5020641481" evidence="2">
    <location>
        <begin position="24"/>
        <end position="709"/>
    </location>
</feature>
<feature type="transmembrane region" description="Helical" evidence="1">
    <location>
        <begin position="312"/>
        <end position="334"/>
    </location>
</feature>
<organism evidence="4 5">
    <name type="scientific">Leptospira idonii</name>
    <dbReference type="NCBI Taxonomy" id="1193500"/>
    <lineage>
        <taxon>Bacteria</taxon>
        <taxon>Pseudomonadati</taxon>
        <taxon>Spirochaetota</taxon>
        <taxon>Spirochaetia</taxon>
        <taxon>Leptospirales</taxon>
        <taxon>Leptospiraceae</taxon>
        <taxon>Leptospira</taxon>
    </lineage>
</organism>
<evidence type="ECO:0000259" key="3">
    <source>
        <dbReference type="PROSITE" id="PS50125"/>
    </source>
</evidence>
<dbReference type="InterPro" id="IPR001054">
    <property type="entry name" value="A/G_cyclase"/>
</dbReference>
<dbReference type="GO" id="GO:0006171">
    <property type="term" value="P:cAMP biosynthetic process"/>
    <property type="evidence" value="ECO:0007669"/>
    <property type="project" value="TreeGrafter"/>
</dbReference>
<dbReference type="EMBL" id="RQHW01000047">
    <property type="protein sequence ID" value="TGN18628.1"/>
    <property type="molecule type" value="Genomic_DNA"/>
</dbReference>
<keyword evidence="2" id="KW-0732">Signal</keyword>
<dbReference type="PROSITE" id="PS50125">
    <property type="entry name" value="GUANYLATE_CYCLASE_2"/>
    <property type="match status" value="1"/>
</dbReference>
<keyword evidence="1" id="KW-0812">Transmembrane</keyword>
<gene>
    <name evidence="4" type="ORF">EHS15_14735</name>
</gene>
<feature type="signal peptide" evidence="2">
    <location>
        <begin position="1"/>
        <end position="23"/>
    </location>
</feature>
<dbReference type="Pfam" id="PF07696">
    <property type="entry name" value="7TMR-DISMED2"/>
    <property type="match status" value="1"/>
</dbReference>
<protein>
    <submittedName>
        <fullName evidence="4">Guanylate cyclase</fullName>
    </submittedName>
</protein>
<dbReference type="CDD" id="cd07302">
    <property type="entry name" value="CHD"/>
    <property type="match status" value="1"/>
</dbReference>
<dbReference type="PANTHER" id="PTHR43081">
    <property type="entry name" value="ADENYLATE CYCLASE, TERMINAL-DIFFERENTIATION SPECIFIC-RELATED"/>
    <property type="match status" value="1"/>
</dbReference>
<sequence length="709" mass="81247">MIKTKTHLLLFLFSFCTTFSVFSETISNPITITDEKETYEISPNVSVFIDEQKKMEIGDILGLEDSRFVFPEKLNFGISDSAYWLKIPVQNKSEGFKKWYLEVGHPVLDKLDLYIPKNHFYTKKSLGDKFPFYEREINHRNFVFDLWNENNQGKEEDVLVYYLRIESESTVNLPLTILSEKEFTNRNSAEQFIFGLYYGLILVMAIYNLFLFFTIRDLSYFFYVFYILTFGLLQMSLNGLAFQFVWPDSPWLASYAPTFLIPLLPVCVILFSRYFLLTFEYAPFIDKVLKTSAFFGIVLTVISLFVKISSILWVLGVYAMVNVPLVLGIAIYVLKKGYKPAIYYLTAWMTLLAGGVLFGLKSFGILPAVFVTTYGLQIGVAVEVVLLSFALASRINMIKKEKEDAQAKTLEMQKILTESYARFVPRDFLANLGKESILDVRLGDQIQKEMAVLFCDIRSFTTLSEQMTPEQNFNFINSYLSRMSPIIQRHNGFIDKFIGDAIMALFQRNALDAVAAGVEMQLYLKEYNQYRSTRNYDPIQIGIGIHSGSLMLGTIGAEERLEGTVISDTVNLASRIESLTKVYGARIAVSDITVGEIQENQFQFRFLDRVTVKGKQKPVSIYEIIDGDEPQEKDLKLETKESYEKGVHSFHQKNFEESKLHFDQVIRTNPEDKATQLYLKRLYAVLNPLAVDNRSGAELLPNDPSSFGK</sequence>
<feature type="transmembrane region" description="Helical" evidence="1">
    <location>
        <begin position="341"/>
        <end position="360"/>
    </location>
</feature>
<keyword evidence="1" id="KW-0472">Membrane</keyword>
<feature type="transmembrane region" description="Helical" evidence="1">
    <location>
        <begin position="192"/>
        <end position="213"/>
    </location>
</feature>
<dbReference type="Proteomes" id="UP000298058">
    <property type="component" value="Unassembled WGS sequence"/>
</dbReference>
<keyword evidence="5" id="KW-1185">Reference proteome</keyword>
<evidence type="ECO:0000256" key="2">
    <source>
        <dbReference type="SAM" id="SignalP"/>
    </source>
</evidence>
<feature type="transmembrane region" description="Helical" evidence="1">
    <location>
        <begin position="252"/>
        <end position="276"/>
    </location>
</feature>
<dbReference type="SUPFAM" id="SSF55073">
    <property type="entry name" value="Nucleotide cyclase"/>
    <property type="match status" value="1"/>
</dbReference>
<evidence type="ECO:0000313" key="5">
    <source>
        <dbReference type="Proteomes" id="UP000298058"/>
    </source>
</evidence>
<dbReference type="InterPro" id="IPR011622">
    <property type="entry name" value="7TMR_DISM_rcpt_extracell_dom2"/>
</dbReference>
<feature type="domain" description="Guanylate cyclase" evidence="3">
    <location>
        <begin position="451"/>
        <end position="577"/>
    </location>
</feature>
<feature type="transmembrane region" description="Helical" evidence="1">
    <location>
        <begin position="220"/>
        <end position="246"/>
    </location>
</feature>
<dbReference type="Pfam" id="PF07695">
    <property type="entry name" value="7TMR-DISM_7TM"/>
    <property type="match status" value="1"/>
</dbReference>
<evidence type="ECO:0000313" key="4">
    <source>
        <dbReference type="EMBL" id="TGN18628.1"/>
    </source>
</evidence>
<dbReference type="Gene3D" id="3.30.70.1230">
    <property type="entry name" value="Nucleotide cyclase"/>
    <property type="match status" value="1"/>
</dbReference>
<dbReference type="Gene3D" id="2.60.40.2380">
    <property type="match status" value="1"/>
</dbReference>
<evidence type="ECO:0000256" key="1">
    <source>
        <dbReference type="SAM" id="Phobius"/>
    </source>
</evidence>
<dbReference type="GO" id="GO:0035556">
    <property type="term" value="P:intracellular signal transduction"/>
    <property type="evidence" value="ECO:0007669"/>
    <property type="project" value="InterPro"/>
</dbReference>
<dbReference type="GO" id="GO:0004016">
    <property type="term" value="F:adenylate cyclase activity"/>
    <property type="evidence" value="ECO:0007669"/>
    <property type="project" value="UniProtKB-ARBA"/>
</dbReference>
<dbReference type="RefSeq" id="WP_135761311.1">
    <property type="nucleotide sequence ID" value="NZ_RQHW01000047.1"/>
</dbReference>
<dbReference type="AlphaFoldDB" id="A0A4R9M1L3"/>
<comment type="caution">
    <text evidence="4">The sequence shown here is derived from an EMBL/GenBank/DDBJ whole genome shotgun (WGS) entry which is preliminary data.</text>
</comment>
<feature type="transmembrane region" description="Helical" evidence="1">
    <location>
        <begin position="288"/>
        <end position="306"/>
    </location>
</feature>
<dbReference type="OrthoDB" id="337251at2"/>
<dbReference type="Pfam" id="PF00211">
    <property type="entry name" value="Guanylate_cyc"/>
    <property type="match status" value="1"/>
</dbReference>
<dbReference type="InterPro" id="IPR050697">
    <property type="entry name" value="Adenylyl/Guanylyl_Cyclase_3/4"/>
</dbReference>
<dbReference type="SMART" id="SM00044">
    <property type="entry name" value="CYCc"/>
    <property type="match status" value="1"/>
</dbReference>
<dbReference type="InterPro" id="IPR029787">
    <property type="entry name" value="Nucleotide_cyclase"/>
</dbReference>
<dbReference type="InterPro" id="IPR011623">
    <property type="entry name" value="7TMR_DISM_rcpt_extracell_dom1"/>
</dbReference>
<name>A0A4R9M1L3_9LEPT</name>
<reference evidence="4" key="1">
    <citation type="journal article" date="2019" name="PLoS Negl. Trop. Dis.">
        <title>Revisiting the worldwide diversity of Leptospira species in the environment.</title>
        <authorList>
            <person name="Vincent A.T."/>
            <person name="Schiettekatte O."/>
            <person name="Bourhy P."/>
            <person name="Veyrier F.J."/>
            <person name="Picardeau M."/>
        </authorList>
    </citation>
    <scope>NUCLEOTIDE SEQUENCE [LARGE SCALE GENOMIC DNA]</scope>
    <source>
        <strain evidence="4">201300427</strain>
    </source>
</reference>
<feature type="transmembrane region" description="Helical" evidence="1">
    <location>
        <begin position="366"/>
        <end position="392"/>
    </location>
</feature>
<dbReference type="PANTHER" id="PTHR43081:SF1">
    <property type="entry name" value="ADENYLATE CYCLASE, TERMINAL-DIFFERENTIATION SPECIFIC"/>
    <property type="match status" value="1"/>
</dbReference>
<keyword evidence="1" id="KW-1133">Transmembrane helix</keyword>
<proteinExistence type="predicted"/>